<evidence type="ECO:0000256" key="2">
    <source>
        <dbReference type="SAM" id="SignalP"/>
    </source>
</evidence>
<feature type="transmembrane region" description="Helical" evidence="1">
    <location>
        <begin position="61"/>
        <end position="81"/>
    </location>
</feature>
<protein>
    <recommendedName>
        <fullName evidence="5">Integron gene cassette protein</fullName>
    </recommendedName>
</protein>
<organism evidence="3 4">
    <name type="scientific">Shewanella xiamenensis</name>
    <dbReference type="NCBI Taxonomy" id="332186"/>
    <lineage>
        <taxon>Bacteria</taxon>
        <taxon>Pseudomonadati</taxon>
        <taxon>Pseudomonadota</taxon>
        <taxon>Gammaproteobacteria</taxon>
        <taxon>Alteromonadales</taxon>
        <taxon>Shewanellaceae</taxon>
        <taxon>Shewanella</taxon>
    </lineage>
</organism>
<name>A0AAE4Q332_9GAMM</name>
<keyword evidence="1" id="KW-0812">Transmembrane</keyword>
<keyword evidence="2" id="KW-0732">Signal</keyword>
<dbReference type="EMBL" id="JASGOQ010000002">
    <property type="protein sequence ID" value="MDV5392908.1"/>
    <property type="molecule type" value="Genomic_DNA"/>
</dbReference>
<comment type="caution">
    <text evidence="3">The sequence shown here is derived from an EMBL/GenBank/DDBJ whole genome shotgun (WGS) entry which is preliminary data.</text>
</comment>
<dbReference type="AlphaFoldDB" id="A0AAE4Q332"/>
<feature type="transmembrane region" description="Helical" evidence="1">
    <location>
        <begin position="33"/>
        <end position="54"/>
    </location>
</feature>
<proteinExistence type="predicted"/>
<feature type="transmembrane region" description="Helical" evidence="1">
    <location>
        <begin position="87"/>
        <end position="109"/>
    </location>
</feature>
<dbReference type="RefSeq" id="WP_279774542.1">
    <property type="nucleotide sequence ID" value="NZ_JAOCAS010000061.1"/>
</dbReference>
<reference evidence="3" key="1">
    <citation type="submission" date="2023-05" db="EMBL/GenBank/DDBJ databases">
        <title>Colonisation of extended spectrum b-lactamase- and carbapenemase-producing bacteria on hospital surfaces from low- and middle-income countries.</title>
        <authorList>
            <person name="Nieto-Rosado M."/>
            <person name="Sands K."/>
            <person name="Iregbu K."/>
            <person name="Zahra R."/>
            <person name="Mazarati J.B."/>
            <person name="Mehtar S."/>
            <person name="Barnards-Group B."/>
            <person name="Walsh T.R."/>
        </authorList>
    </citation>
    <scope>NUCLEOTIDE SEQUENCE</scope>
    <source>
        <strain evidence="3">PP-E493</strain>
    </source>
</reference>
<gene>
    <name evidence="3" type="ORF">QM089_22200</name>
</gene>
<feature type="chain" id="PRO_5042125299" description="Integron gene cassette protein" evidence="2">
    <location>
        <begin position="23"/>
        <end position="118"/>
    </location>
</feature>
<evidence type="ECO:0000313" key="3">
    <source>
        <dbReference type="EMBL" id="MDV5392908.1"/>
    </source>
</evidence>
<evidence type="ECO:0000256" key="1">
    <source>
        <dbReference type="SAM" id="Phobius"/>
    </source>
</evidence>
<dbReference type="Proteomes" id="UP001187859">
    <property type="component" value="Unassembled WGS sequence"/>
</dbReference>
<evidence type="ECO:0008006" key="5">
    <source>
        <dbReference type="Google" id="ProtNLM"/>
    </source>
</evidence>
<keyword evidence="1" id="KW-0472">Membrane</keyword>
<evidence type="ECO:0000313" key="4">
    <source>
        <dbReference type="Proteomes" id="UP001187859"/>
    </source>
</evidence>
<keyword evidence="1" id="KW-1133">Transmembrane helix</keyword>
<sequence length="118" mass="12557">MKTIAFVIGFLTVMAIAAPRIAATDPEPMGAEASLYLFGFLLMVICAPVFHFSVARRSVPCGWFVALCVGLLFSSIFYSAAASASPALSLAIVILAGYLASALVSWVVLRLFRLLPNN</sequence>
<feature type="signal peptide" evidence="2">
    <location>
        <begin position="1"/>
        <end position="22"/>
    </location>
</feature>
<accession>A0AAE4Q332</accession>